<gene>
    <name evidence="1" type="primary">CSON014668</name>
</gene>
<name>A0A336MB75_CULSO</name>
<dbReference type="AlphaFoldDB" id="A0A336MB75"/>
<organism evidence="1">
    <name type="scientific">Culicoides sonorensis</name>
    <name type="common">Biting midge</name>
    <dbReference type="NCBI Taxonomy" id="179676"/>
    <lineage>
        <taxon>Eukaryota</taxon>
        <taxon>Metazoa</taxon>
        <taxon>Ecdysozoa</taxon>
        <taxon>Arthropoda</taxon>
        <taxon>Hexapoda</taxon>
        <taxon>Insecta</taxon>
        <taxon>Pterygota</taxon>
        <taxon>Neoptera</taxon>
        <taxon>Endopterygota</taxon>
        <taxon>Diptera</taxon>
        <taxon>Nematocera</taxon>
        <taxon>Chironomoidea</taxon>
        <taxon>Ceratopogonidae</taxon>
        <taxon>Ceratopogoninae</taxon>
        <taxon>Culicoides</taxon>
        <taxon>Monoculicoides</taxon>
    </lineage>
</organism>
<reference evidence="1" key="1">
    <citation type="submission" date="2018-07" db="EMBL/GenBank/DDBJ databases">
        <authorList>
            <person name="Quirk P.G."/>
            <person name="Krulwich T.A."/>
        </authorList>
    </citation>
    <scope>NUCLEOTIDE SEQUENCE</scope>
</reference>
<dbReference type="VEuPathDB" id="VectorBase:CSON014668"/>
<proteinExistence type="predicted"/>
<dbReference type="EMBL" id="UFQT01000845">
    <property type="protein sequence ID" value="SSX27584.1"/>
    <property type="molecule type" value="Genomic_DNA"/>
</dbReference>
<sequence>MLDPDIDCDECGGPGPPPEFLIPPPPRPPFMHDLVKCSEDSYMPDADMCEAIPELKFPISNQWYPNE</sequence>
<accession>A0A336MB75</accession>
<evidence type="ECO:0000313" key="1">
    <source>
        <dbReference type="EMBL" id="SSX27584.1"/>
    </source>
</evidence>
<protein>
    <submittedName>
        <fullName evidence="1">CSON014668 protein</fullName>
    </submittedName>
</protein>